<proteinExistence type="predicted"/>
<sequence>MEIISGAALRHVKSFPVVLIYTRSCYVYYVIYTAITMHYYIIIYNIHNIYNILEKKSRSKNIEALSF</sequence>
<name>A0AAW2GBB4_9HYME</name>
<evidence type="ECO:0000256" key="1">
    <source>
        <dbReference type="SAM" id="Phobius"/>
    </source>
</evidence>
<evidence type="ECO:0000313" key="2">
    <source>
        <dbReference type="EMBL" id="KAL0124504.1"/>
    </source>
</evidence>
<feature type="transmembrane region" description="Helical" evidence="1">
    <location>
        <begin position="26"/>
        <end position="46"/>
    </location>
</feature>
<evidence type="ECO:0000313" key="3">
    <source>
        <dbReference type="Proteomes" id="UP001430953"/>
    </source>
</evidence>
<keyword evidence="1" id="KW-0472">Membrane</keyword>
<dbReference type="AlphaFoldDB" id="A0AAW2GBB4"/>
<keyword evidence="1" id="KW-1133">Transmembrane helix</keyword>
<accession>A0AAW2GBB4</accession>
<gene>
    <name evidence="2" type="ORF">PUN28_006390</name>
</gene>
<reference evidence="2 3" key="1">
    <citation type="submission" date="2023-03" db="EMBL/GenBank/DDBJ databases">
        <title>High recombination rates correlate with genetic variation in Cardiocondyla obscurior ants.</title>
        <authorList>
            <person name="Errbii M."/>
        </authorList>
    </citation>
    <scope>NUCLEOTIDE SEQUENCE [LARGE SCALE GENOMIC DNA]</scope>
    <source>
        <strain evidence="2">Alpha-2009</strain>
        <tissue evidence="2">Whole body</tissue>
    </source>
</reference>
<keyword evidence="3" id="KW-1185">Reference proteome</keyword>
<protein>
    <submittedName>
        <fullName evidence="2">Uncharacterized protein</fullName>
    </submittedName>
</protein>
<dbReference type="EMBL" id="JADYXP020000005">
    <property type="protein sequence ID" value="KAL0124504.1"/>
    <property type="molecule type" value="Genomic_DNA"/>
</dbReference>
<comment type="caution">
    <text evidence="2">The sequence shown here is derived from an EMBL/GenBank/DDBJ whole genome shotgun (WGS) entry which is preliminary data.</text>
</comment>
<organism evidence="2 3">
    <name type="scientific">Cardiocondyla obscurior</name>
    <dbReference type="NCBI Taxonomy" id="286306"/>
    <lineage>
        <taxon>Eukaryota</taxon>
        <taxon>Metazoa</taxon>
        <taxon>Ecdysozoa</taxon>
        <taxon>Arthropoda</taxon>
        <taxon>Hexapoda</taxon>
        <taxon>Insecta</taxon>
        <taxon>Pterygota</taxon>
        <taxon>Neoptera</taxon>
        <taxon>Endopterygota</taxon>
        <taxon>Hymenoptera</taxon>
        <taxon>Apocrita</taxon>
        <taxon>Aculeata</taxon>
        <taxon>Formicoidea</taxon>
        <taxon>Formicidae</taxon>
        <taxon>Myrmicinae</taxon>
        <taxon>Cardiocondyla</taxon>
    </lineage>
</organism>
<dbReference type="Proteomes" id="UP001430953">
    <property type="component" value="Unassembled WGS sequence"/>
</dbReference>
<keyword evidence="1" id="KW-0812">Transmembrane</keyword>